<proteinExistence type="predicted"/>
<protein>
    <submittedName>
        <fullName evidence="1">Small subunit (SSU) processome component</fullName>
    </submittedName>
</protein>
<name>A0ACC3MK01_9PEZI</name>
<dbReference type="EMBL" id="JAUTXU010000228">
    <property type="protein sequence ID" value="KAK3697284.1"/>
    <property type="molecule type" value="Genomic_DNA"/>
</dbReference>
<reference evidence="1" key="1">
    <citation type="submission" date="2023-07" db="EMBL/GenBank/DDBJ databases">
        <title>Black Yeasts Isolated from many extreme environments.</title>
        <authorList>
            <person name="Coleine C."/>
            <person name="Stajich J.E."/>
            <person name="Selbmann L."/>
        </authorList>
    </citation>
    <scope>NUCLEOTIDE SEQUENCE</scope>
    <source>
        <strain evidence="1">CCFEE 5714</strain>
    </source>
</reference>
<evidence type="ECO:0000313" key="2">
    <source>
        <dbReference type="Proteomes" id="UP001281147"/>
    </source>
</evidence>
<evidence type="ECO:0000313" key="1">
    <source>
        <dbReference type="EMBL" id="KAK3697284.1"/>
    </source>
</evidence>
<organism evidence="1 2">
    <name type="scientific">Vermiconidia calcicola</name>
    <dbReference type="NCBI Taxonomy" id="1690605"/>
    <lineage>
        <taxon>Eukaryota</taxon>
        <taxon>Fungi</taxon>
        <taxon>Dikarya</taxon>
        <taxon>Ascomycota</taxon>
        <taxon>Pezizomycotina</taxon>
        <taxon>Dothideomycetes</taxon>
        <taxon>Dothideomycetidae</taxon>
        <taxon>Mycosphaerellales</taxon>
        <taxon>Extremaceae</taxon>
        <taxon>Vermiconidia</taxon>
    </lineage>
</organism>
<gene>
    <name evidence="1" type="primary">UTP5_2</name>
    <name evidence="1" type="ORF">LTR37_017517</name>
</gene>
<keyword evidence="2" id="KW-1185">Reference proteome</keyword>
<accession>A0ACC3MK01</accession>
<comment type="caution">
    <text evidence="1">The sequence shown here is derived from an EMBL/GenBank/DDBJ whole genome shotgun (WGS) entry which is preliminary data.</text>
</comment>
<sequence>MSTAKRSRRQQTDATAASPPPASKRLKTTKTSHVPAQKSIGYLVDEDARHGRKLEAKLTNGVPSSRTTRVDESHAVVAPDTRDQHHINQVGSTPNDVISISSGEESSENSGEEEEGKLVLRGAAAEKPAVNGYAVNGKDEQEPLEDVGLGAEDVDMGDGGAEDEEPEEPSFGEALATRYPDPIDVQASFPNPMADRQALIPVTGERTLSAPSGTTLKTVLTQALKTNDRDMLEKCFQTTNLNDIRLTIERLQSQHVATLLQRLAERIYKRPGRTGSLITWVQWSLVAHGAYLASQPDVMKRLKSLSQVLRERANGLQPLLHLKGKLDMLSAQLELRQRMQAASRAANADDDEDDEGVVYVEGQDEDWSDSEADADGARVDSKMLEPPLPKPKAQTATPRIDASSSEESESDDDMPNGVAQEVEDESSEEEDDGEGILDVEAEETSDDDSVEDESDDESISSAASEGESEPSDNESDEPGVKQPKPSTLNRKR</sequence>
<dbReference type="Proteomes" id="UP001281147">
    <property type="component" value="Unassembled WGS sequence"/>
</dbReference>